<accession>A0ABR1M7B4</accession>
<dbReference type="PANTHER" id="PTHR28055">
    <property type="entry name" value="ALTERED INHERITANCE OF MITOCHONDRIA PROTEIN 41, MITOCHONDRIAL"/>
    <property type="match status" value="1"/>
</dbReference>
<dbReference type="PANTHER" id="PTHR28055:SF1">
    <property type="entry name" value="ALTERED INHERITANCE OF MITOCHONDRIA PROTEIN 41, MITOCHONDRIAL"/>
    <property type="match status" value="1"/>
</dbReference>
<comment type="similarity">
    <text evidence="1">Belongs to the AIM41 family.</text>
</comment>
<dbReference type="InterPro" id="IPR003789">
    <property type="entry name" value="Asn/Gln_tRNA_amidoTrase-B-like"/>
</dbReference>
<dbReference type="InterPro" id="IPR019004">
    <property type="entry name" value="YqeY/Aim41"/>
</dbReference>
<evidence type="ECO:0000313" key="3">
    <source>
        <dbReference type="Proteomes" id="UP001365128"/>
    </source>
</evidence>
<protein>
    <recommendedName>
        <fullName evidence="1">Altered inheritance of mitochondria protein 41</fullName>
    </recommendedName>
</protein>
<keyword evidence="1" id="KW-0496">Mitochondrion</keyword>
<proteinExistence type="inferred from homology"/>
<dbReference type="InterPro" id="IPR042184">
    <property type="entry name" value="YqeY/Aim41_N"/>
</dbReference>
<dbReference type="EMBL" id="JBBPDW010000022">
    <property type="protein sequence ID" value="KAK7543021.1"/>
    <property type="molecule type" value="Genomic_DNA"/>
</dbReference>
<reference evidence="2 3" key="1">
    <citation type="submission" date="2024-04" db="EMBL/GenBank/DDBJ databases">
        <title>Phyllosticta paracitricarpa is synonymous to the EU quarantine fungus P. citricarpa based on phylogenomic analyses.</title>
        <authorList>
            <consortium name="Lawrence Berkeley National Laboratory"/>
            <person name="Van Ingen-Buijs V.A."/>
            <person name="Van Westerhoven A.C."/>
            <person name="Haridas S."/>
            <person name="Skiadas P."/>
            <person name="Martin F."/>
            <person name="Groenewald J.Z."/>
            <person name="Crous P.W."/>
            <person name="Seidl M.F."/>
        </authorList>
    </citation>
    <scope>NUCLEOTIDE SEQUENCE [LARGE SCALE GENOMIC DNA]</scope>
    <source>
        <strain evidence="2 3">CBS 122670</strain>
    </source>
</reference>
<dbReference type="Gene3D" id="1.10.1510.10">
    <property type="entry name" value="Uncharacterised protein YqeY/AIM41 PF09424, N-terminal domain"/>
    <property type="match status" value="1"/>
</dbReference>
<keyword evidence="3" id="KW-1185">Reference proteome</keyword>
<comment type="caution">
    <text evidence="2">The sequence shown here is derived from an EMBL/GenBank/DDBJ whole genome shotgun (WGS) entry which is preliminary data.</text>
</comment>
<sequence>MSFALPSRFRSAQLCFRSLRTFVRPYSAEAASAPIILPRLREDMKNAMRSKDSARLSVIREVLADITNASHSQNPVENDDKLRALFLKKIHSSSDAVENFREAKRQDLVDREQGSITVMNEYVKEIEEANGFLSPAEIEEILKQQIANMDGPKKFGAVMSIMKGPDSPVKNKLYSTEDMVKSIKKLMKDVN</sequence>
<organism evidence="2 3">
    <name type="scientific">Phyllosticta citricarpa</name>
    <dbReference type="NCBI Taxonomy" id="55181"/>
    <lineage>
        <taxon>Eukaryota</taxon>
        <taxon>Fungi</taxon>
        <taxon>Dikarya</taxon>
        <taxon>Ascomycota</taxon>
        <taxon>Pezizomycotina</taxon>
        <taxon>Dothideomycetes</taxon>
        <taxon>Dothideomycetes incertae sedis</taxon>
        <taxon>Botryosphaeriales</taxon>
        <taxon>Phyllostictaceae</taxon>
        <taxon>Phyllosticta</taxon>
    </lineage>
</organism>
<evidence type="ECO:0000256" key="1">
    <source>
        <dbReference type="RuleBase" id="RU365099"/>
    </source>
</evidence>
<comment type="subcellular location">
    <subcellularLocation>
        <location evidence="1">Mitochondrion</location>
    </subcellularLocation>
</comment>
<dbReference type="Proteomes" id="UP001365128">
    <property type="component" value="Unassembled WGS sequence"/>
</dbReference>
<dbReference type="SUPFAM" id="SSF89095">
    <property type="entry name" value="GatB/YqeY motif"/>
    <property type="match status" value="1"/>
</dbReference>
<dbReference type="Pfam" id="PF09424">
    <property type="entry name" value="YqeY"/>
    <property type="match status" value="1"/>
</dbReference>
<gene>
    <name evidence="1" type="primary">AIM41</name>
    <name evidence="2" type="ORF">IWX46DRAFT_164951</name>
</gene>
<evidence type="ECO:0000313" key="2">
    <source>
        <dbReference type="EMBL" id="KAK7543021.1"/>
    </source>
</evidence>
<name>A0ABR1M7B4_9PEZI</name>